<sequence length="910" mass="96798">MGPLEVSLSGGAAAAVRPQHRGVLAYLLLHANRVVTFDRLIPAIWGEAAPASARTQVHGAVSALRRTVAAGARAAVIRSLDGGYLLEAGDEDIDLTTFRATVHRAAAVAATDPANAAGLLHQALHLWRGEALADVTSEYAGIERQRLAEERRRAYEQLAEAELALGRYDTLIPRLERMIDEDPLREPLTRTLMLALYRSGRQAEALEAYEHLRVSLTEQLGIQPGPGVRDLHLAILRQDAQLAAPPAPGAIELVPAALPQPCAGFVGRAAELASLDAVPGRHSIAVVWGTAGVGKTSLALTWAHAAADRFPDGQLYADLRGFAPDTTPADAAGVLRGFLDTLGVPAHRVPSGVDAQATLFRSLLHGRRMLVVLDDARHPDQVRPLLPAAPGCFTLITSRKQLTGLVVSHGAQPVPLEPLADGEARDLLRTRIGADRMRGEPAAADEILRRCGGLPLALAVVGAHVALRPHASLAELSRRFEQSSGLGAVVDDDLMSDLRTAFEQSYQDLSPAAARLFRLLSLHPGGTVTVAAAASLAGVPAADAGRALTELMRANLLAERRHLRYELHDLLRQYADDIAAADADPEAELRLTEHYLHTAYRANAEFSPHRVRPAPAGPQPGVTITEISGRAEAVAWFAAEEHPLTVVVDRCVAAGRWAYACEIAWAVAGYQQQYAHWPALLRCQTTALNAAQAAGDILDQARSHLVLARVHAFTEGADQAVRHLTAALELFASAGNLAGQGHARLGLSWLNTDYLGRPGDAVTHAEAARDVFRVLGDPIGEGRALNCLGWAAAHLGAYEQGLADCGAAQALLAQHDCPGGEALAWDSMGFAYAGLGRLDDAIACYHRALPLLRDAEQPIDEAATLDRLGDAYAATGRTGDAREAWRQALSVLDGLDDAQAARVRAKAGLR</sequence>
<dbReference type="InterPro" id="IPR001867">
    <property type="entry name" value="OmpR/PhoB-type_DNA-bd"/>
</dbReference>
<dbReference type="PRINTS" id="PR00364">
    <property type="entry name" value="DISEASERSIST"/>
</dbReference>
<keyword evidence="2" id="KW-0805">Transcription regulation</keyword>
<dbReference type="SUPFAM" id="SSF46894">
    <property type="entry name" value="C-terminal effector domain of the bipartite response regulators"/>
    <property type="match status" value="1"/>
</dbReference>
<dbReference type="SUPFAM" id="SSF52540">
    <property type="entry name" value="P-loop containing nucleoside triphosphate hydrolases"/>
    <property type="match status" value="1"/>
</dbReference>
<proteinExistence type="inferred from homology"/>
<dbReference type="Gene3D" id="1.25.40.10">
    <property type="entry name" value="Tetratricopeptide repeat domain"/>
    <property type="match status" value="2"/>
</dbReference>
<dbReference type="InterPro" id="IPR027417">
    <property type="entry name" value="P-loop_NTPase"/>
</dbReference>
<dbReference type="Pfam" id="PF00486">
    <property type="entry name" value="Trans_reg_C"/>
    <property type="match status" value="1"/>
</dbReference>
<comment type="similarity">
    <text evidence="1">Belongs to the AfsR/DnrI/RedD regulatory family.</text>
</comment>
<name>A0ABV8M0M4_9ACTN</name>
<dbReference type="InterPro" id="IPR036388">
    <property type="entry name" value="WH-like_DNA-bd_sf"/>
</dbReference>
<feature type="domain" description="OmpR/PhoB-type" evidence="7">
    <location>
        <begin position="1"/>
        <end position="88"/>
    </location>
</feature>
<accession>A0ABV8M0M4</accession>
<dbReference type="SMART" id="SM01043">
    <property type="entry name" value="BTAD"/>
    <property type="match status" value="1"/>
</dbReference>
<organism evidence="8 9">
    <name type="scientific">Hamadaea flava</name>
    <dbReference type="NCBI Taxonomy" id="1742688"/>
    <lineage>
        <taxon>Bacteria</taxon>
        <taxon>Bacillati</taxon>
        <taxon>Actinomycetota</taxon>
        <taxon>Actinomycetes</taxon>
        <taxon>Micromonosporales</taxon>
        <taxon>Micromonosporaceae</taxon>
        <taxon>Hamadaea</taxon>
    </lineage>
</organism>
<evidence type="ECO:0000256" key="1">
    <source>
        <dbReference type="ARBA" id="ARBA00005820"/>
    </source>
</evidence>
<dbReference type="SUPFAM" id="SSF48452">
    <property type="entry name" value="TPR-like"/>
    <property type="match status" value="3"/>
</dbReference>
<evidence type="ECO:0000313" key="9">
    <source>
        <dbReference type="Proteomes" id="UP001595816"/>
    </source>
</evidence>
<feature type="DNA-binding region" description="OmpR/PhoB-type" evidence="6">
    <location>
        <begin position="1"/>
        <end position="88"/>
    </location>
</feature>
<evidence type="ECO:0000256" key="4">
    <source>
        <dbReference type="ARBA" id="ARBA00023163"/>
    </source>
</evidence>
<dbReference type="InterPro" id="IPR005158">
    <property type="entry name" value="BTAD"/>
</dbReference>
<evidence type="ECO:0000256" key="6">
    <source>
        <dbReference type="PROSITE-ProRule" id="PRU01091"/>
    </source>
</evidence>
<comment type="caution">
    <text evidence="8">The sequence shown here is derived from an EMBL/GenBank/DDBJ whole genome shotgun (WGS) entry which is preliminary data.</text>
</comment>
<keyword evidence="9" id="KW-1185">Reference proteome</keyword>
<dbReference type="Proteomes" id="UP001595816">
    <property type="component" value="Unassembled WGS sequence"/>
</dbReference>
<evidence type="ECO:0000313" key="8">
    <source>
        <dbReference type="EMBL" id="MFC4136288.1"/>
    </source>
</evidence>
<evidence type="ECO:0000256" key="5">
    <source>
        <dbReference type="PROSITE-ProRule" id="PRU00339"/>
    </source>
</evidence>
<dbReference type="Pfam" id="PF13424">
    <property type="entry name" value="TPR_12"/>
    <property type="match status" value="1"/>
</dbReference>
<dbReference type="Gene3D" id="1.10.10.10">
    <property type="entry name" value="Winged helix-like DNA-binding domain superfamily/Winged helix DNA-binding domain"/>
    <property type="match status" value="1"/>
</dbReference>
<keyword evidence="5" id="KW-0802">TPR repeat</keyword>
<dbReference type="CDD" id="cd15831">
    <property type="entry name" value="BTAD"/>
    <property type="match status" value="1"/>
</dbReference>
<keyword evidence="3 6" id="KW-0238">DNA-binding</keyword>
<dbReference type="Pfam" id="PF03704">
    <property type="entry name" value="BTAD"/>
    <property type="match status" value="1"/>
</dbReference>
<dbReference type="InterPro" id="IPR051677">
    <property type="entry name" value="AfsR-DnrI-RedD_regulator"/>
</dbReference>
<keyword evidence="4" id="KW-0804">Transcription</keyword>
<evidence type="ECO:0000256" key="3">
    <source>
        <dbReference type="ARBA" id="ARBA00023125"/>
    </source>
</evidence>
<dbReference type="Gene3D" id="3.40.50.300">
    <property type="entry name" value="P-loop containing nucleotide triphosphate hydrolases"/>
    <property type="match status" value="1"/>
</dbReference>
<reference evidence="9" key="1">
    <citation type="journal article" date="2019" name="Int. J. Syst. Evol. Microbiol.">
        <title>The Global Catalogue of Microorganisms (GCM) 10K type strain sequencing project: providing services to taxonomists for standard genome sequencing and annotation.</title>
        <authorList>
            <consortium name="The Broad Institute Genomics Platform"/>
            <consortium name="The Broad Institute Genome Sequencing Center for Infectious Disease"/>
            <person name="Wu L."/>
            <person name="Ma J."/>
        </authorList>
    </citation>
    <scope>NUCLEOTIDE SEQUENCE [LARGE SCALE GENOMIC DNA]</scope>
    <source>
        <strain evidence="9">CGMCC 4.7289</strain>
    </source>
</reference>
<dbReference type="InterPro" id="IPR019734">
    <property type="entry name" value="TPR_rpt"/>
</dbReference>
<dbReference type="SMART" id="SM00862">
    <property type="entry name" value="Trans_reg_C"/>
    <property type="match status" value="1"/>
</dbReference>
<dbReference type="EMBL" id="JBHSAY010000029">
    <property type="protein sequence ID" value="MFC4136288.1"/>
    <property type="molecule type" value="Genomic_DNA"/>
</dbReference>
<evidence type="ECO:0000259" key="7">
    <source>
        <dbReference type="PROSITE" id="PS51755"/>
    </source>
</evidence>
<dbReference type="PANTHER" id="PTHR35807:SF1">
    <property type="entry name" value="TRANSCRIPTIONAL REGULATOR REDD"/>
    <property type="match status" value="1"/>
</dbReference>
<feature type="repeat" description="TPR" evidence="5">
    <location>
        <begin position="822"/>
        <end position="855"/>
    </location>
</feature>
<dbReference type="SMART" id="SM00028">
    <property type="entry name" value="TPR"/>
    <property type="match status" value="4"/>
</dbReference>
<dbReference type="InterPro" id="IPR016032">
    <property type="entry name" value="Sig_transdc_resp-reg_C-effctor"/>
</dbReference>
<dbReference type="RefSeq" id="WP_253751148.1">
    <property type="nucleotide sequence ID" value="NZ_JAMZDZ010000001.1"/>
</dbReference>
<protein>
    <submittedName>
        <fullName evidence="8">BTAD domain-containing putative transcriptional regulator</fullName>
    </submittedName>
</protein>
<dbReference type="InterPro" id="IPR011990">
    <property type="entry name" value="TPR-like_helical_dom_sf"/>
</dbReference>
<evidence type="ECO:0000256" key="2">
    <source>
        <dbReference type="ARBA" id="ARBA00023015"/>
    </source>
</evidence>
<dbReference type="PROSITE" id="PS51755">
    <property type="entry name" value="OMPR_PHOB"/>
    <property type="match status" value="1"/>
</dbReference>
<dbReference type="Gene3D" id="1.10.8.430">
    <property type="entry name" value="Helical domain of apoptotic protease-activating factors"/>
    <property type="match status" value="1"/>
</dbReference>
<gene>
    <name evidence="8" type="ORF">ACFOZ4_37260</name>
</gene>
<dbReference type="PROSITE" id="PS50005">
    <property type="entry name" value="TPR"/>
    <property type="match status" value="1"/>
</dbReference>
<dbReference type="PANTHER" id="PTHR35807">
    <property type="entry name" value="TRANSCRIPTIONAL REGULATOR REDD-RELATED"/>
    <property type="match status" value="1"/>
</dbReference>
<dbReference type="InterPro" id="IPR042197">
    <property type="entry name" value="Apaf_helical"/>
</dbReference>